<accession>A0ACB8JHE4</accession>
<reference evidence="2" key="1">
    <citation type="journal article" date="2023" name="Hortic. Res.">
        <title>A chromosome-level phased genome enabling allele-level studies in sweet orange: a case study on citrus Huanglongbing tolerance.</title>
        <authorList>
            <person name="Wu B."/>
            <person name="Yu Q."/>
            <person name="Deng Z."/>
            <person name="Duan Y."/>
            <person name="Luo F."/>
            <person name="Gmitter F. Jr."/>
        </authorList>
    </citation>
    <scope>NUCLEOTIDE SEQUENCE [LARGE SCALE GENOMIC DNA]</scope>
    <source>
        <strain evidence="2">cv. Valencia</strain>
    </source>
</reference>
<dbReference type="Proteomes" id="UP000829398">
    <property type="component" value="Chromosome 7"/>
</dbReference>
<comment type="caution">
    <text evidence="1">The sequence shown here is derived from an EMBL/GenBank/DDBJ whole genome shotgun (WGS) entry which is preliminary data.</text>
</comment>
<sequence>MFSSTSSDYSSSFPPLETHTYSQRNVVSKPFIPSAITSTGRLEPPKPFESVLNWQTQNARAQNDTLLHLHSKVEKISLRTNQIETKVDSIIVQMQQIHQNLLSRIGQLDSELRTMLAHRYFGPEFNQKEREIRRLKTELAQIESEKQRPTISTTTPPISSIGPTYHPFASMLSPMRQYDPSKLFGMTHTLFWDNPLSPPSKPKPKSKPQPRPITIHPSSISIPGQQSPGHTPVSPAPTQSIHPPPTISQPPTQSKDKEPMHQFSAHTVNHSSSIDDPTSDSNLAASDSHTETDTDSSASTSDSEKSYADITKILMAQPDKHAQGQTSHTEPYVDISSEVEEEMPESSATHQPPPAQAQTNPPSQKSLNGPWFTFDDLPSHKWRDRLNEMSAWIDLQMLRPGATTESVLREYATRFTGSHDEHRQLLTQFDDIVQSHGIMLSAKKSTIATYNIEFLDMFTSVFILHRPYFQYPITMDYWTQDMAYEWKIFPHPFPINHDPTIISTLKAFLMELNKVQPAPSDIYHTSIGPSHSLEILPRAQTCTPGSSSSPQGILVREERPDFTNVLFQDAQDPWEDFQSLLPSEQSQSLPTESVPQP</sequence>
<protein>
    <submittedName>
        <fullName evidence="1">Uncharacterized protein</fullName>
    </submittedName>
</protein>
<evidence type="ECO:0000313" key="1">
    <source>
        <dbReference type="EMBL" id="KAH9716961.1"/>
    </source>
</evidence>
<gene>
    <name evidence="1" type="ORF">KPL71_021649</name>
</gene>
<keyword evidence="2" id="KW-1185">Reference proteome</keyword>
<name>A0ACB8JHE4_CITSI</name>
<evidence type="ECO:0000313" key="2">
    <source>
        <dbReference type="Proteomes" id="UP000829398"/>
    </source>
</evidence>
<dbReference type="EMBL" id="CM039176">
    <property type="protein sequence ID" value="KAH9716961.1"/>
    <property type="molecule type" value="Genomic_DNA"/>
</dbReference>
<organism evidence="1 2">
    <name type="scientific">Citrus sinensis</name>
    <name type="common">Sweet orange</name>
    <name type="synonym">Citrus aurantium var. sinensis</name>
    <dbReference type="NCBI Taxonomy" id="2711"/>
    <lineage>
        <taxon>Eukaryota</taxon>
        <taxon>Viridiplantae</taxon>
        <taxon>Streptophyta</taxon>
        <taxon>Embryophyta</taxon>
        <taxon>Tracheophyta</taxon>
        <taxon>Spermatophyta</taxon>
        <taxon>Magnoliopsida</taxon>
        <taxon>eudicotyledons</taxon>
        <taxon>Gunneridae</taxon>
        <taxon>Pentapetalae</taxon>
        <taxon>rosids</taxon>
        <taxon>malvids</taxon>
        <taxon>Sapindales</taxon>
        <taxon>Rutaceae</taxon>
        <taxon>Aurantioideae</taxon>
        <taxon>Citrus</taxon>
    </lineage>
</organism>
<proteinExistence type="predicted"/>